<gene>
    <name evidence="2" type="ORF">RFI_15835</name>
</gene>
<name>X6N643_RETFI</name>
<accession>X6N643</accession>
<evidence type="ECO:0000313" key="3">
    <source>
        <dbReference type="Proteomes" id="UP000023152"/>
    </source>
</evidence>
<proteinExistence type="predicted"/>
<dbReference type="SUPFAM" id="SSF81995">
    <property type="entry name" value="beta-sandwich domain of Sec23/24"/>
    <property type="match status" value="1"/>
</dbReference>
<feature type="compositionally biased region" description="Pro residues" evidence="1">
    <location>
        <begin position="11"/>
        <end position="22"/>
    </location>
</feature>
<feature type="region of interest" description="Disordered" evidence="1">
    <location>
        <begin position="1"/>
        <end position="80"/>
    </location>
</feature>
<feature type="compositionally biased region" description="Polar residues" evidence="1">
    <location>
        <begin position="62"/>
        <end position="80"/>
    </location>
</feature>
<feature type="region of interest" description="Disordered" evidence="1">
    <location>
        <begin position="148"/>
        <end position="198"/>
    </location>
</feature>
<feature type="non-terminal residue" evidence="2">
    <location>
        <position position="1"/>
    </location>
</feature>
<feature type="compositionally biased region" description="Acidic residues" evidence="1">
    <location>
        <begin position="159"/>
        <end position="169"/>
    </location>
</feature>
<feature type="compositionally biased region" description="Low complexity" evidence="1">
    <location>
        <begin position="1"/>
        <end position="10"/>
    </location>
</feature>
<comment type="caution">
    <text evidence="2">The sequence shown here is derived from an EMBL/GenBank/DDBJ whole genome shotgun (WGS) entry which is preliminary data.</text>
</comment>
<protein>
    <submittedName>
        <fullName evidence="2">Uncharacterized protein</fullName>
    </submittedName>
</protein>
<evidence type="ECO:0000256" key="1">
    <source>
        <dbReference type="SAM" id="MobiDB-lite"/>
    </source>
</evidence>
<reference evidence="2 3" key="1">
    <citation type="journal article" date="2013" name="Curr. Biol.">
        <title>The Genome of the Foraminiferan Reticulomyxa filosa.</title>
        <authorList>
            <person name="Glockner G."/>
            <person name="Hulsmann N."/>
            <person name="Schleicher M."/>
            <person name="Noegel A.A."/>
            <person name="Eichinger L."/>
            <person name="Gallinger C."/>
            <person name="Pawlowski J."/>
            <person name="Sierra R."/>
            <person name="Euteneuer U."/>
            <person name="Pillet L."/>
            <person name="Moustafa A."/>
            <person name="Platzer M."/>
            <person name="Groth M."/>
            <person name="Szafranski K."/>
            <person name="Schliwa M."/>
        </authorList>
    </citation>
    <scope>NUCLEOTIDE SEQUENCE [LARGE SCALE GENOMIC DNA]</scope>
</reference>
<evidence type="ECO:0000313" key="2">
    <source>
        <dbReference type="EMBL" id="ETO21368.1"/>
    </source>
</evidence>
<dbReference type="EMBL" id="ASPP01011689">
    <property type="protein sequence ID" value="ETO21368.1"/>
    <property type="molecule type" value="Genomic_DNA"/>
</dbReference>
<sequence length="198" mass="22276">SQSQQLQPQSQPRPPQLKPQPQPQLQSQPQTQLQLQVQLQPQHQSQSQGSNQRHMQAPGNGKCQTKNQSTNSTPPKNDTLVWNASASRLWHSEEDKSGSNANGKNKFVMTAENIAMLQQEYDDASDSESKDITDPLIEHAKNTTRYLSTSFLQERNRDDVDDNDVDDGNDNNNETASEKVSRASFPNSQDTVHRKQII</sequence>
<feature type="compositionally biased region" description="Low complexity" evidence="1">
    <location>
        <begin position="23"/>
        <end position="48"/>
    </location>
</feature>
<dbReference type="AlphaFoldDB" id="X6N643"/>
<dbReference type="Proteomes" id="UP000023152">
    <property type="component" value="Unassembled WGS sequence"/>
</dbReference>
<keyword evidence="3" id="KW-1185">Reference proteome</keyword>
<organism evidence="2 3">
    <name type="scientific">Reticulomyxa filosa</name>
    <dbReference type="NCBI Taxonomy" id="46433"/>
    <lineage>
        <taxon>Eukaryota</taxon>
        <taxon>Sar</taxon>
        <taxon>Rhizaria</taxon>
        <taxon>Retaria</taxon>
        <taxon>Foraminifera</taxon>
        <taxon>Monothalamids</taxon>
        <taxon>Reticulomyxidae</taxon>
        <taxon>Reticulomyxa</taxon>
    </lineage>
</organism>